<dbReference type="EMBL" id="CP009170">
    <property type="protein sequence ID" value="AIS53033.1"/>
    <property type="molecule type" value="Genomic_DNA"/>
</dbReference>
<comment type="similarity">
    <text evidence="2">Belongs to the transketolase family.</text>
</comment>
<evidence type="ECO:0000259" key="6">
    <source>
        <dbReference type="Pfam" id="PF00456"/>
    </source>
</evidence>
<dbReference type="GO" id="GO:0046872">
    <property type="term" value="F:metal ion binding"/>
    <property type="evidence" value="ECO:0007669"/>
    <property type="project" value="UniProtKB-KW"/>
</dbReference>
<keyword evidence="3 7" id="KW-0808">Transferase</keyword>
<keyword evidence="4" id="KW-0479">Metal-binding</keyword>
<dbReference type="SUPFAM" id="SSF52518">
    <property type="entry name" value="Thiamin diphosphate-binding fold (THDP-binding)"/>
    <property type="match status" value="1"/>
</dbReference>
<dbReference type="EC" id="2.2.1.1" evidence="7"/>
<dbReference type="Pfam" id="PF00456">
    <property type="entry name" value="Transketolase_N"/>
    <property type="match status" value="1"/>
</dbReference>
<organism evidence="7 8">
    <name type="scientific">Thermoanaerobacter kivui</name>
    <name type="common">Acetogenium kivui</name>
    <dbReference type="NCBI Taxonomy" id="2325"/>
    <lineage>
        <taxon>Bacteria</taxon>
        <taxon>Bacillati</taxon>
        <taxon>Bacillota</taxon>
        <taxon>Clostridia</taxon>
        <taxon>Thermoanaerobacterales</taxon>
        <taxon>Thermoanaerobacteraceae</taxon>
        <taxon>Thermoanaerobacter</taxon>
    </lineage>
</organism>
<dbReference type="PANTHER" id="PTHR47514">
    <property type="entry name" value="TRANSKETOLASE N-TERMINAL SECTION-RELATED"/>
    <property type="match status" value="1"/>
</dbReference>
<accession>A0A097ATA0</accession>
<evidence type="ECO:0000256" key="5">
    <source>
        <dbReference type="ARBA" id="ARBA00023052"/>
    </source>
</evidence>
<dbReference type="InterPro" id="IPR049557">
    <property type="entry name" value="Transketolase_CS"/>
</dbReference>
<feature type="domain" description="Transketolase N-terminal" evidence="6">
    <location>
        <begin position="8"/>
        <end position="262"/>
    </location>
</feature>
<dbReference type="Gene3D" id="3.40.50.970">
    <property type="match status" value="1"/>
</dbReference>
<dbReference type="HOGENOM" id="CLU_009227_4_1_9"/>
<dbReference type="PROSITE" id="PS51257">
    <property type="entry name" value="PROKAR_LIPOPROTEIN"/>
    <property type="match status" value="1"/>
</dbReference>
<evidence type="ECO:0000313" key="8">
    <source>
        <dbReference type="Proteomes" id="UP000029669"/>
    </source>
</evidence>
<evidence type="ECO:0000313" key="7">
    <source>
        <dbReference type="EMBL" id="AIS53033.1"/>
    </source>
</evidence>
<dbReference type="eggNOG" id="COG3959">
    <property type="taxonomic scope" value="Bacteria"/>
</dbReference>
<dbReference type="PANTHER" id="PTHR47514:SF1">
    <property type="entry name" value="TRANSKETOLASE N-TERMINAL SECTION-RELATED"/>
    <property type="match status" value="1"/>
</dbReference>
<gene>
    <name evidence="7" type="ORF">TKV_c18840</name>
</gene>
<dbReference type="PROSITE" id="PS00801">
    <property type="entry name" value="TRANSKETOLASE_1"/>
    <property type="match status" value="1"/>
</dbReference>
<protein>
    <submittedName>
        <fullName evidence="7">Transketolase subunit A</fullName>
        <ecNumber evidence="7">2.2.1.1</ecNumber>
    </submittedName>
</protein>
<evidence type="ECO:0000256" key="3">
    <source>
        <dbReference type="ARBA" id="ARBA00022679"/>
    </source>
</evidence>
<comment type="cofactor">
    <cofactor evidence="1">
        <name>thiamine diphosphate</name>
        <dbReference type="ChEBI" id="CHEBI:58937"/>
    </cofactor>
</comment>
<keyword evidence="5" id="KW-0786">Thiamine pyrophosphate</keyword>
<evidence type="ECO:0000256" key="4">
    <source>
        <dbReference type="ARBA" id="ARBA00022723"/>
    </source>
</evidence>
<dbReference type="InterPro" id="IPR005474">
    <property type="entry name" value="Transketolase_N"/>
</dbReference>
<evidence type="ECO:0000256" key="1">
    <source>
        <dbReference type="ARBA" id="ARBA00001964"/>
    </source>
</evidence>
<dbReference type="GO" id="GO:0004802">
    <property type="term" value="F:transketolase activity"/>
    <property type="evidence" value="ECO:0007669"/>
    <property type="project" value="UniProtKB-EC"/>
</dbReference>
<dbReference type="RefSeq" id="WP_049685677.1">
    <property type="nucleotide sequence ID" value="NZ_CP009170.1"/>
</dbReference>
<keyword evidence="8" id="KW-1185">Reference proteome</keyword>
<evidence type="ECO:0000256" key="2">
    <source>
        <dbReference type="ARBA" id="ARBA00007131"/>
    </source>
</evidence>
<dbReference type="OrthoDB" id="8732661at2"/>
<proteinExistence type="inferred from homology"/>
<sequence>MDKEFLKQKAKEIRIDIINMLAEAGSGHPGGSLSCADILTVLYFDKMNVKPDNPKWEDRDRLVLSKGHAAPALYAVLAEKGFFPKEELKTLRKLGSILQGHPDMKSTPGLDMTTGSLGQGLSAANGMALAGKLDKKGYRVYVILGDGELQEGQIWEAAMTAAHYKLDNLTAILDFNGLQIDGPNREVKNIEPVNEKFKAFGWHVIEIDGHDFDQIDKAIEEAKATKGKPILIIAHTIKGKGVSFMENQLGWHGSAPNEEQRQKAIQELEGSGV</sequence>
<dbReference type="STRING" id="2325.TKV_c18840"/>
<name>A0A097ATA0_THEKI</name>
<dbReference type="Proteomes" id="UP000029669">
    <property type="component" value="Chromosome"/>
</dbReference>
<dbReference type="KEGG" id="tki:TKV_c18840"/>
<dbReference type="CDD" id="cd02012">
    <property type="entry name" value="TPP_TK"/>
    <property type="match status" value="1"/>
</dbReference>
<dbReference type="AlphaFoldDB" id="A0A097ATA0"/>
<dbReference type="InterPro" id="IPR029061">
    <property type="entry name" value="THDP-binding"/>
</dbReference>
<reference evidence="8" key="1">
    <citation type="journal article" date="2015" name="Genome Announc.">
        <title>Whole-Genome Sequences of 80 Environmental and Clinical Isolates of Burkholderia pseudomallei.</title>
        <authorList>
            <person name="Johnson S.L."/>
            <person name="Baker A.L."/>
            <person name="Chain P.S."/>
            <person name="Currie B.J."/>
            <person name="Daligault H.E."/>
            <person name="Davenport K.W."/>
            <person name="Davis C.B."/>
            <person name="Inglis T.J."/>
            <person name="Kaestli M."/>
            <person name="Koren S."/>
            <person name="Mayo M."/>
            <person name="Merritt A.J."/>
            <person name="Price E.P."/>
            <person name="Sarovich D.S."/>
            <person name="Warner J."/>
            <person name="Rosovitz M.J."/>
        </authorList>
    </citation>
    <scope>NUCLEOTIDE SEQUENCE [LARGE SCALE GENOMIC DNA]</scope>
    <source>
        <strain evidence="8">DSM 2030</strain>
    </source>
</reference>